<feature type="transmembrane region" description="Helical" evidence="6">
    <location>
        <begin position="301"/>
        <end position="318"/>
    </location>
</feature>
<dbReference type="Proteomes" id="UP000242642">
    <property type="component" value="Unassembled WGS sequence"/>
</dbReference>
<dbReference type="GO" id="GO:0009246">
    <property type="term" value="P:enterobacterial common antigen biosynthetic process"/>
    <property type="evidence" value="ECO:0007669"/>
    <property type="project" value="InterPro"/>
</dbReference>
<feature type="transmembrane region" description="Helical" evidence="6">
    <location>
        <begin position="45"/>
        <end position="67"/>
    </location>
</feature>
<name>A0A1H9ZG23_9GAMM</name>
<dbReference type="RefSeq" id="WP_093317665.1">
    <property type="nucleotide sequence ID" value="NZ_FOHV01000003.1"/>
</dbReference>
<keyword evidence="2" id="KW-1003">Cell membrane</keyword>
<feature type="transmembrane region" description="Helical" evidence="6">
    <location>
        <begin position="373"/>
        <end position="393"/>
    </location>
</feature>
<feature type="transmembrane region" description="Helical" evidence="6">
    <location>
        <begin position="7"/>
        <end position="25"/>
    </location>
</feature>
<evidence type="ECO:0000256" key="1">
    <source>
        <dbReference type="ARBA" id="ARBA00004651"/>
    </source>
</evidence>
<accession>A0A1H9ZG23</accession>
<reference evidence="8" key="1">
    <citation type="submission" date="2016-10" db="EMBL/GenBank/DDBJ databases">
        <authorList>
            <person name="Varghese N."/>
            <person name="Submissions S."/>
        </authorList>
    </citation>
    <scope>NUCLEOTIDE SEQUENCE [LARGE SCALE GENOMIC DNA]</scope>
    <source>
        <strain evidence="8">DSM 18579</strain>
    </source>
</reference>
<feature type="transmembrane region" description="Helical" evidence="6">
    <location>
        <begin position="178"/>
        <end position="196"/>
    </location>
</feature>
<feature type="transmembrane region" description="Helical" evidence="6">
    <location>
        <begin position="88"/>
        <end position="111"/>
    </location>
</feature>
<dbReference type="InterPro" id="IPR044550">
    <property type="entry name" value="WzxE"/>
</dbReference>
<dbReference type="OrthoDB" id="9769862at2"/>
<evidence type="ECO:0000256" key="5">
    <source>
        <dbReference type="ARBA" id="ARBA00023136"/>
    </source>
</evidence>
<feature type="transmembrane region" description="Helical" evidence="6">
    <location>
        <begin position="432"/>
        <end position="450"/>
    </location>
</feature>
<protein>
    <submittedName>
        <fullName evidence="7">Antigen flippase</fullName>
    </submittedName>
</protein>
<dbReference type="PANTHER" id="PTHR30250:SF30">
    <property type="entry name" value="LIPID III FLIPPASE"/>
    <property type="match status" value="1"/>
</dbReference>
<evidence type="ECO:0000256" key="2">
    <source>
        <dbReference type="ARBA" id="ARBA00022475"/>
    </source>
</evidence>
<keyword evidence="3 6" id="KW-0812">Transmembrane</keyword>
<evidence type="ECO:0000313" key="7">
    <source>
        <dbReference type="EMBL" id="SES80597.1"/>
    </source>
</evidence>
<evidence type="ECO:0000256" key="3">
    <source>
        <dbReference type="ARBA" id="ARBA00022692"/>
    </source>
</evidence>
<gene>
    <name evidence="7" type="ORF">SAMN02583745_00579</name>
</gene>
<evidence type="ECO:0000256" key="4">
    <source>
        <dbReference type="ARBA" id="ARBA00022989"/>
    </source>
</evidence>
<proteinExistence type="predicted"/>
<feature type="transmembrane region" description="Helical" evidence="6">
    <location>
        <begin position="150"/>
        <end position="172"/>
    </location>
</feature>
<dbReference type="AlphaFoldDB" id="A0A1H9ZG23"/>
<feature type="transmembrane region" description="Helical" evidence="6">
    <location>
        <begin position="338"/>
        <end position="361"/>
    </location>
</feature>
<keyword evidence="8" id="KW-1185">Reference proteome</keyword>
<dbReference type="PANTHER" id="PTHR30250">
    <property type="entry name" value="PST FAMILY PREDICTED COLANIC ACID TRANSPORTER"/>
    <property type="match status" value="1"/>
</dbReference>
<feature type="transmembrane region" description="Helical" evidence="6">
    <location>
        <begin position="222"/>
        <end position="240"/>
    </location>
</feature>
<feature type="transmembrane region" description="Helical" evidence="6">
    <location>
        <begin position="117"/>
        <end position="138"/>
    </location>
</feature>
<dbReference type="InterPro" id="IPR050833">
    <property type="entry name" value="Poly_Biosynth_Transport"/>
</dbReference>
<sequence>MSLAKASTFTAASTLVKILIGLIIGKLMALEFGPQGVGLSGNYRQVITVLGVLAGAGIFNGVTKYIAQFDAEQDKHAVKQLLGTASTLVLVFSLIICSVFLSFASHISYLLFATQEYANIIRIIAVLQFTIAGSNLILAILKGYRDAKGTAISIIIGALIALIGFICLQLAFGFSGALVGLGLLPAATFLPAIVFLQRRKVITLAMFLPAWHRETAINLSKFTLMTLMTAVTMPVAYYLLREQISQFYGFKSNLDVIASTRQSNIALHTEQIVNLIQQTFIKDKAMYQVGLWQSVSMISDAYLQFITAAFSVYLLPTFSRIKDSQILAKEVVKGLKFALPAVILLSSLVWLMRDVVIWLLFSNEFSQMRTLFSWQLTGDVLKVGCYVFGYLIIAKANLKLYFLAEVSQFSLLIFFSFLLIPKQGTLGASQAYMMTYMIYFILCLIGFIIFKYRSKSSLS</sequence>
<feature type="transmembrane region" description="Helical" evidence="6">
    <location>
        <begin position="400"/>
        <end position="420"/>
    </location>
</feature>
<keyword evidence="5 6" id="KW-0472">Membrane</keyword>
<evidence type="ECO:0000256" key="6">
    <source>
        <dbReference type="SAM" id="Phobius"/>
    </source>
</evidence>
<dbReference type="GO" id="GO:0005886">
    <property type="term" value="C:plasma membrane"/>
    <property type="evidence" value="ECO:0007669"/>
    <property type="project" value="UniProtKB-SubCell"/>
</dbReference>
<organism evidence="7 8">
    <name type="scientific">Thorsellia anophelis DSM 18579</name>
    <dbReference type="NCBI Taxonomy" id="1123402"/>
    <lineage>
        <taxon>Bacteria</taxon>
        <taxon>Pseudomonadati</taxon>
        <taxon>Pseudomonadota</taxon>
        <taxon>Gammaproteobacteria</taxon>
        <taxon>Enterobacterales</taxon>
        <taxon>Thorselliaceae</taxon>
        <taxon>Thorsellia</taxon>
    </lineage>
</organism>
<comment type="subcellular location">
    <subcellularLocation>
        <location evidence="1">Cell membrane</location>
        <topology evidence="1">Multi-pass membrane protein</topology>
    </subcellularLocation>
</comment>
<dbReference type="CDD" id="cd13125">
    <property type="entry name" value="MATE_like_10"/>
    <property type="match status" value="1"/>
</dbReference>
<dbReference type="EMBL" id="FOHV01000003">
    <property type="protein sequence ID" value="SES80597.1"/>
    <property type="molecule type" value="Genomic_DNA"/>
</dbReference>
<dbReference type="STRING" id="1123402.SAMN02583745_00579"/>
<evidence type="ECO:0000313" key="8">
    <source>
        <dbReference type="Proteomes" id="UP000242642"/>
    </source>
</evidence>
<keyword evidence="4 6" id="KW-1133">Transmembrane helix</keyword>